<keyword evidence="2" id="KW-1185">Reference proteome</keyword>
<protein>
    <submittedName>
        <fullName evidence="1">Uncharacterized protein</fullName>
    </submittedName>
</protein>
<evidence type="ECO:0000313" key="1">
    <source>
        <dbReference type="EMBL" id="CRZ17751.1"/>
    </source>
</evidence>
<accession>A0A0H5RVE4</accession>
<dbReference type="STRING" id="146018.BN2156_04643"/>
<gene>
    <name evidence="1" type="ORF">BN2156_04643</name>
</gene>
<dbReference type="OrthoDB" id="4626780at2"/>
<dbReference type="EMBL" id="CWKH01000002">
    <property type="protein sequence ID" value="CRZ17751.1"/>
    <property type="molecule type" value="Genomic_DNA"/>
</dbReference>
<evidence type="ECO:0000313" key="2">
    <source>
        <dbReference type="Proteomes" id="UP000199147"/>
    </source>
</evidence>
<dbReference type="InterPro" id="IPR036689">
    <property type="entry name" value="ESAT-6-like_sf"/>
</dbReference>
<proteinExistence type="predicted"/>
<dbReference type="SUPFAM" id="SSF140453">
    <property type="entry name" value="EsxAB dimer-like"/>
    <property type="match status" value="1"/>
</dbReference>
<dbReference type="Gene3D" id="1.10.287.1060">
    <property type="entry name" value="ESAT-6-like"/>
    <property type="match status" value="1"/>
</dbReference>
<reference evidence="2" key="1">
    <citation type="submission" date="2015-07" db="EMBL/GenBank/DDBJ databases">
        <authorList>
            <person name="Urmite Genomes"/>
        </authorList>
    </citation>
    <scope>NUCLEOTIDE SEQUENCE [LARGE SCALE GENOMIC DNA]</scope>
    <source>
        <strain evidence="2">type strain: ATCC 49404</strain>
    </source>
</reference>
<dbReference type="RefSeq" id="WP_090517190.1">
    <property type="nucleotide sequence ID" value="NZ_CWKH01000002.1"/>
</dbReference>
<sequence length="96" mass="10326">MDTDSIRYQYGANYASLDDIQGATNNAQAMREEVSQVFAALQGVYEGQAAETLNQKQIQILGQMDAILNEITQTRTGGNQSQEDAAALDAHLAGGF</sequence>
<organism evidence="1 2">
    <name type="scientific">Mycolicibacterium neworleansense</name>
    <dbReference type="NCBI Taxonomy" id="146018"/>
    <lineage>
        <taxon>Bacteria</taxon>
        <taxon>Bacillati</taxon>
        <taxon>Actinomycetota</taxon>
        <taxon>Actinomycetes</taxon>
        <taxon>Mycobacteriales</taxon>
        <taxon>Mycobacteriaceae</taxon>
        <taxon>Mycolicibacterium</taxon>
    </lineage>
</organism>
<dbReference type="Proteomes" id="UP000199147">
    <property type="component" value="Unassembled WGS sequence"/>
</dbReference>
<name>A0A0H5RVE4_9MYCO</name>
<dbReference type="AlphaFoldDB" id="A0A0H5RVE4"/>